<name>A0A4R9M2D0_9LEPT</name>
<feature type="chain" id="PRO_5020744998" description="Svf1-like C-terminal domain-containing protein" evidence="1">
    <location>
        <begin position="23"/>
        <end position="352"/>
    </location>
</feature>
<accession>A0A4R9M2D0</accession>
<evidence type="ECO:0000256" key="1">
    <source>
        <dbReference type="SAM" id="SignalP"/>
    </source>
</evidence>
<proteinExistence type="predicted"/>
<sequence>MKRMSKLRNFLLFLVLSVSLHSEPGKPARLNSPGDFRTQIHSEEGYLQAWNFSLRSTHYKLFGTFLVSNFGPGSKNNGISVLIKYKDEPIYYSTKEFDSNEFGMKKGQFFQQSGENWMDFKDGKYSIHMVYPEWTIDLEITPNKGGVAISGGKFPLNEEGRFVQADIPVSFGKAKAVINHNGVIEEVEGTGGMEHMLTNYEVYKFSRKWEIARALTKDGYRIFTGGFIGTDSFPGGNYRKVAVLSPSGSLIFEGTVEREEILSEEEEPISGYILPKKEKLYFQGESCYIEVNKTKTIAAISALENISTVLKFFIQLFFAKPYQIHSEVDMEINCPVWSGKGKGIHSNYLINK</sequence>
<feature type="signal peptide" evidence="1">
    <location>
        <begin position="1"/>
        <end position="22"/>
    </location>
</feature>
<evidence type="ECO:0000313" key="3">
    <source>
        <dbReference type="Proteomes" id="UP000298058"/>
    </source>
</evidence>
<dbReference type="RefSeq" id="WP_135760612.1">
    <property type="nucleotide sequence ID" value="NZ_RQHW01000042.1"/>
</dbReference>
<protein>
    <recommendedName>
        <fullName evidence="4">Svf1-like C-terminal domain-containing protein</fullName>
    </recommendedName>
</protein>
<evidence type="ECO:0000313" key="2">
    <source>
        <dbReference type="EMBL" id="TGN18928.1"/>
    </source>
</evidence>
<dbReference type="OrthoDB" id="340453at2"/>
<dbReference type="Proteomes" id="UP000298058">
    <property type="component" value="Unassembled WGS sequence"/>
</dbReference>
<dbReference type="AlphaFoldDB" id="A0A4R9M2D0"/>
<gene>
    <name evidence="2" type="ORF">EHS15_10945</name>
</gene>
<dbReference type="EMBL" id="RQHW01000042">
    <property type="protein sequence ID" value="TGN18928.1"/>
    <property type="molecule type" value="Genomic_DNA"/>
</dbReference>
<organism evidence="2 3">
    <name type="scientific">Leptospira idonii</name>
    <dbReference type="NCBI Taxonomy" id="1193500"/>
    <lineage>
        <taxon>Bacteria</taxon>
        <taxon>Pseudomonadati</taxon>
        <taxon>Spirochaetota</taxon>
        <taxon>Spirochaetia</taxon>
        <taxon>Leptospirales</taxon>
        <taxon>Leptospiraceae</taxon>
        <taxon>Leptospira</taxon>
    </lineage>
</organism>
<keyword evidence="3" id="KW-1185">Reference proteome</keyword>
<evidence type="ECO:0008006" key="4">
    <source>
        <dbReference type="Google" id="ProtNLM"/>
    </source>
</evidence>
<comment type="caution">
    <text evidence="2">The sequence shown here is derived from an EMBL/GenBank/DDBJ whole genome shotgun (WGS) entry which is preliminary data.</text>
</comment>
<dbReference type="SUPFAM" id="SSF159245">
    <property type="entry name" value="AttH-like"/>
    <property type="match status" value="1"/>
</dbReference>
<reference evidence="2" key="1">
    <citation type="journal article" date="2019" name="PLoS Negl. Trop. Dis.">
        <title>Revisiting the worldwide diversity of Leptospira species in the environment.</title>
        <authorList>
            <person name="Vincent A.T."/>
            <person name="Schiettekatte O."/>
            <person name="Bourhy P."/>
            <person name="Veyrier F.J."/>
            <person name="Picardeau M."/>
        </authorList>
    </citation>
    <scope>NUCLEOTIDE SEQUENCE [LARGE SCALE GENOMIC DNA]</scope>
    <source>
        <strain evidence="2">201300427</strain>
    </source>
</reference>
<keyword evidence="1" id="KW-0732">Signal</keyword>